<evidence type="ECO:0000313" key="7">
    <source>
        <dbReference type="Proteomes" id="UP000185544"/>
    </source>
</evidence>
<evidence type="ECO:0000256" key="4">
    <source>
        <dbReference type="ARBA" id="ARBA00023136"/>
    </source>
</evidence>
<dbReference type="Pfam" id="PF04357">
    <property type="entry name" value="TamB"/>
    <property type="match status" value="1"/>
</dbReference>
<dbReference type="STRING" id="1882918.BCY86_08400"/>
<evidence type="ECO:0000256" key="3">
    <source>
        <dbReference type="ARBA" id="ARBA00022989"/>
    </source>
</evidence>
<dbReference type="GO" id="GO:0009306">
    <property type="term" value="P:protein secretion"/>
    <property type="evidence" value="ECO:0007669"/>
    <property type="project" value="InterPro"/>
</dbReference>
<evidence type="ECO:0000313" key="6">
    <source>
        <dbReference type="EMBL" id="APS00695.1"/>
    </source>
</evidence>
<dbReference type="Proteomes" id="UP000185544">
    <property type="component" value="Chromosome"/>
</dbReference>
<reference evidence="6 7" key="1">
    <citation type="submission" date="2016-08" db="EMBL/GenBank/DDBJ databases">
        <title>Identification and validation of antigenic proteins from Pajaroellobacter abortibovis using de-novo genome sequence assembly and reverse vaccinology.</title>
        <authorList>
            <person name="Welly B.T."/>
            <person name="Miller M.R."/>
            <person name="Stott J.L."/>
            <person name="Blanchard M.T."/>
            <person name="Islas-Trejo A.D."/>
            <person name="O'Rourke S.M."/>
            <person name="Young A.E."/>
            <person name="Medrano J.F."/>
            <person name="Van Eenennaam A.L."/>
        </authorList>
    </citation>
    <scope>NUCLEOTIDE SEQUENCE [LARGE SCALE GENOMIC DNA]</scope>
    <source>
        <strain evidence="6 7">BTF92-0548A/99-0131</strain>
    </source>
</reference>
<feature type="domain" description="Translocation and assembly module TamB C-terminal" evidence="5">
    <location>
        <begin position="1071"/>
        <end position="1444"/>
    </location>
</feature>
<evidence type="ECO:0000259" key="5">
    <source>
        <dbReference type="Pfam" id="PF04357"/>
    </source>
</evidence>
<dbReference type="EMBL" id="CP016908">
    <property type="protein sequence ID" value="APS00695.1"/>
    <property type="molecule type" value="Genomic_DNA"/>
</dbReference>
<keyword evidence="3" id="KW-1133">Transmembrane helix</keyword>
<dbReference type="InterPro" id="IPR007452">
    <property type="entry name" value="TamB_C"/>
</dbReference>
<keyword evidence="2" id="KW-0812">Transmembrane</keyword>
<dbReference type="PANTHER" id="PTHR30441">
    <property type="entry name" value="DUF748 DOMAIN-CONTAINING PROTEIN"/>
    <property type="match status" value="1"/>
</dbReference>
<dbReference type="GO" id="GO:0005886">
    <property type="term" value="C:plasma membrane"/>
    <property type="evidence" value="ECO:0007669"/>
    <property type="project" value="InterPro"/>
</dbReference>
<dbReference type="PANTHER" id="PTHR30441:SF8">
    <property type="entry name" value="DUF748 DOMAIN-CONTAINING PROTEIN"/>
    <property type="match status" value="1"/>
</dbReference>
<evidence type="ECO:0000256" key="1">
    <source>
        <dbReference type="ARBA" id="ARBA00004167"/>
    </source>
</evidence>
<dbReference type="KEGG" id="pabo:BCY86_08400"/>
<dbReference type="GO" id="GO:0090313">
    <property type="term" value="P:regulation of protein targeting to membrane"/>
    <property type="evidence" value="ECO:0007669"/>
    <property type="project" value="TreeGrafter"/>
</dbReference>
<keyword evidence="4" id="KW-0472">Membrane</keyword>
<name>A0A1L6MZ77_9BACT</name>
<sequence>MALMGILSVGVPILLQLPWIEQWIGSQVDALLKKEGIEAHYRIKPMFAPLGIALEDLQIASLEQGGAPVLSCAHARIRVRPSALLSGKRILGHIEMDEPYIHLVIREGKIVNFPISISSLEEQNSFEIPFRQLNINQAVLDLEIDHHRVNLRGVDVEMRTRRASLRRSPMEVRLHIAGAKVRRSRSIGSSSEGGQASLAYDDDSLCGMDAHIRVGADMLWVDSLVATGAMDTDRMSQNAAGCYLSPSASRRMSLSLWQVRVGFPRRQGEAPGIRGQISVRIPLTWLGQFADLGDVGGWLETEGELDYQPGMKMPEGDLIVRGEDIRLGRYQIAKQLEGHLVLEKNKVRGPSFQIGLAGGEVHLSDLEIDPFEAKIPMQVTASAKQVDFTELMRALGVSEHPHVGWEIKTLEIQRLVGTLHPLRMDGQLFAKTTDFRVADRPIEDQQAERIFSFTSATLQSRLALRPDSIQFHGIRAVLPSSRLEDGFVSLGFNNELRVRVPRADIHFADLTPLLDLPILGHAYAGVNIQGTFSDPVIEAQLKVERFSLGTFHFGSIEQAQLSFVGMMLSLRDVHVIKGNSAYQIPIVHLDFGGLASVEVDAQVASTQLGLRDLLSVLNLEADPRFDDMDGKLGIQGEIRLAVGGPRDPCRSGSMDIRAEVTGKSLSFYGEQFKKGALSLRFQWLDQLAGLEGAEIDIPSFSLVKHEETQKGLTVGSIFGSLFVKRGGALGGTVTFEKIPLLHVQALGSFAEQMEGSLSGWMHLGGTIAAYQAKAQVEVDSVRVAGIPLGPSYLELELRRPAAAVQNTQKTICGGIVSSPFDPSLYASIPWHYWIRGSLFNQQIELHDVLIEKKKAVDVRGAVEFRQLDIGKIVTKLLKQRNRQREEDGSVNLNVFEGALSGVLAIDRWNSEDIASASVRFTPSLFFLARPSFRLDLKQIQGRESEIRLVQDSLLVSPCLLNIQSRGEVIGSLGLRGGLNYLSGQKLLDFQIDLSPLDLRFLEFIFPDVKRVGGVLAASVSMKGNLLSPKIVGGMQVRNGELLVKEWLGSLTRINMDIDISQSQLRLKQASAQWGGGTLKVEGGVPLYGFSFGRASVSITARGIQLTPKDGISVAFDADLVGTMASGMLPQLSGDIFLTSLEYTRPMNLIGDLGVKLGKRQSISSFNDPQLDVAKFDLRVRAQNPLRLRNNLAEIQFVTEPEGILILGTNQRVGLQGNLKALSGGRVRFRSTDFDIQQASLHFRGINRLIVQFNAMATTEYRRVLGSNVARASNTSKVDEGQSGRWKIALHMYGDGENIHFDLSSDPPLSSEDIALLLTMGMTRAELQGGVVGASVANVIFEALAAVSGADRAVREAVPVIDEVRFGSSYSSRLGLPVPQVTMGKRVTEALRGSVTTSFSQKQEVRANLEWTIGPHWSLQGAYDNINNISSSWVGNLGADLRWRLEIE</sequence>
<dbReference type="InterPro" id="IPR052894">
    <property type="entry name" value="AsmA-related"/>
</dbReference>
<protein>
    <recommendedName>
        <fullName evidence="5">Translocation and assembly module TamB C-terminal domain-containing protein</fullName>
    </recommendedName>
</protein>
<organism evidence="6 7">
    <name type="scientific">Pajaroellobacter abortibovis</name>
    <dbReference type="NCBI Taxonomy" id="1882918"/>
    <lineage>
        <taxon>Bacteria</taxon>
        <taxon>Pseudomonadati</taxon>
        <taxon>Myxococcota</taxon>
        <taxon>Polyangia</taxon>
        <taxon>Polyangiales</taxon>
        <taxon>Polyangiaceae</taxon>
    </lineage>
</organism>
<gene>
    <name evidence="6" type="ORF">BCY86_08400</name>
</gene>
<evidence type="ECO:0000256" key="2">
    <source>
        <dbReference type="ARBA" id="ARBA00022692"/>
    </source>
</evidence>
<proteinExistence type="predicted"/>
<keyword evidence="7" id="KW-1185">Reference proteome</keyword>
<comment type="subcellular location">
    <subcellularLocation>
        <location evidence="1">Membrane</location>
        <topology evidence="1">Single-pass membrane protein</topology>
    </subcellularLocation>
</comment>
<accession>A0A1L6MZ77</accession>